<dbReference type="EMBL" id="MU276611">
    <property type="protein sequence ID" value="KAI0038049.1"/>
    <property type="molecule type" value="Genomic_DNA"/>
</dbReference>
<evidence type="ECO:0000313" key="2">
    <source>
        <dbReference type="Proteomes" id="UP000814033"/>
    </source>
</evidence>
<organism evidence="1 2">
    <name type="scientific">Auriscalpium vulgare</name>
    <dbReference type="NCBI Taxonomy" id="40419"/>
    <lineage>
        <taxon>Eukaryota</taxon>
        <taxon>Fungi</taxon>
        <taxon>Dikarya</taxon>
        <taxon>Basidiomycota</taxon>
        <taxon>Agaricomycotina</taxon>
        <taxon>Agaricomycetes</taxon>
        <taxon>Russulales</taxon>
        <taxon>Auriscalpiaceae</taxon>
        <taxon>Auriscalpium</taxon>
    </lineage>
</organism>
<dbReference type="Proteomes" id="UP000814033">
    <property type="component" value="Unassembled WGS sequence"/>
</dbReference>
<proteinExistence type="predicted"/>
<reference evidence="1" key="2">
    <citation type="journal article" date="2022" name="New Phytol.">
        <title>Evolutionary transition to the ectomycorrhizal habit in the genomes of a hyperdiverse lineage of mushroom-forming fungi.</title>
        <authorList>
            <person name="Looney B."/>
            <person name="Miyauchi S."/>
            <person name="Morin E."/>
            <person name="Drula E."/>
            <person name="Courty P.E."/>
            <person name="Kohler A."/>
            <person name="Kuo A."/>
            <person name="LaButti K."/>
            <person name="Pangilinan J."/>
            <person name="Lipzen A."/>
            <person name="Riley R."/>
            <person name="Andreopoulos W."/>
            <person name="He G."/>
            <person name="Johnson J."/>
            <person name="Nolan M."/>
            <person name="Tritt A."/>
            <person name="Barry K.W."/>
            <person name="Grigoriev I.V."/>
            <person name="Nagy L.G."/>
            <person name="Hibbett D."/>
            <person name="Henrissat B."/>
            <person name="Matheny P.B."/>
            <person name="Labbe J."/>
            <person name="Martin F.M."/>
        </authorList>
    </citation>
    <scope>NUCLEOTIDE SEQUENCE</scope>
    <source>
        <strain evidence="1">FP105234-sp</strain>
    </source>
</reference>
<comment type="caution">
    <text evidence="1">The sequence shown here is derived from an EMBL/GenBank/DDBJ whole genome shotgun (WGS) entry which is preliminary data.</text>
</comment>
<gene>
    <name evidence="1" type="ORF">FA95DRAFT_1461092</name>
</gene>
<feature type="non-terminal residue" evidence="1">
    <location>
        <position position="80"/>
    </location>
</feature>
<sequence length="80" mass="9038">SSNRVYNSKPFCFFITVDRPGLSQLDGKVPHNGARGCRIYYPAKGRHRFQQSTYYPALLKPMNYHIAGSDHPDINVAALI</sequence>
<keyword evidence="2" id="KW-1185">Reference proteome</keyword>
<evidence type="ECO:0000313" key="1">
    <source>
        <dbReference type="EMBL" id="KAI0038049.1"/>
    </source>
</evidence>
<reference evidence="1" key="1">
    <citation type="submission" date="2021-02" db="EMBL/GenBank/DDBJ databases">
        <authorList>
            <consortium name="DOE Joint Genome Institute"/>
            <person name="Ahrendt S."/>
            <person name="Looney B.P."/>
            <person name="Miyauchi S."/>
            <person name="Morin E."/>
            <person name="Drula E."/>
            <person name="Courty P.E."/>
            <person name="Chicoki N."/>
            <person name="Fauchery L."/>
            <person name="Kohler A."/>
            <person name="Kuo A."/>
            <person name="Labutti K."/>
            <person name="Pangilinan J."/>
            <person name="Lipzen A."/>
            <person name="Riley R."/>
            <person name="Andreopoulos W."/>
            <person name="He G."/>
            <person name="Johnson J."/>
            <person name="Barry K.W."/>
            <person name="Grigoriev I.V."/>
            <person name="Nagy L."/>
            <person name="Hibbett D."/>
            <person name="Henrissat B."/>
            <person name="Matheny P.B."/>
            <person name="Labbe J."/>
            <person name="Martin F."/>
        </authorList>
    </citation>
    <scope>NUCLEOTIDE SEQUENCE</scope>
    <source>
        <strain evidence="1">FP105234-sp</strain>
    </source>
</reference>
<feature type="non-terminal residue" evidence="1">
    <location>
        <position position="1"/>
    </location>
</feature>
<accession>A0ACB8R1P7</accession>
<name>A0ACB8R1P7_9AGAM</name>
<protein>
    <submittedName>
        <fullName evidence="1">Uncharacterized protein</fullName>
    </submittedName>
</protein>